<dbReference type="OMA" id="HAIFREY"/>
<reference evidence="6 8" key="1">
    <citation type="submission" date="2022-04" db="EMBL/GenBank/DDBJ databases">
        <title>Chromosome-level reference genomes for two strains of Caenorhabditis briggsae: an improved platform for comparative genomics.</title>
        <authorList>
            <person name="Stevens L."/>
            <person name="Andersen E."/>
        </authorList>
    </citation>
    <scope>NUCLEOTIDE SEQUENCE [LARGE SCALE GENOMIC DNA]</scope>
    <source>
        <strain evidence="6">VX34</strain>
        <tissue evidence="6">Whole-organism</tissue>
    </source>
</reference>
<dbReference type="Proteomes" id="UP000829354">
    <property type="component" value="Chromosome IV"/>
</dbReference>
<dbReference type="AlphaFoldDB" id="A0AAE9ETN8"/>
<comment type="similarity">
    <text evidence="2">Belongs to the cyclin family.</text>
</comment>
<dbReference type="SMART" id="SM00385">
    <property type="entry name" value="CYCLIN"/>
    <property type="match status" value="1"/>
</dbReference>
<evidence type="ECO:0000259" key="3">
    <source>
        <dbReference type="SMART" id="SM00385"/>
    </source>
</evidence>
<dbReference type="EMBL" id="CP090894">
    <property type="protein sequence ID" value="ULT94295.1"/>
    <property type="molecule type" value="Genomic_DNA"/>
</dbReference>
<proteinExistence type="inferred from homology"/>
<dbReference type="Gene3D" id="1.10.472.10">
    <property type="entry name" value="Cyclin-like"/>
    <property type="match status" value="2"/>
</dbReference>
<dbReference type="FunFam" id="1.10.472.10:FF:000252">
    <property type="entry name" value="Protein CBG20098"/>
    <property type="match status" value="1"/>
</dbReference>
<accession>A0AAE9ETN8</accession>
<evidence type="ECO:0000256" key="1">
    <source>
        <dbReference type="ARBA" id="ARBA00023127"/>
    </source>
</evidence>
<organism evidence="6 8">
    <name type="scientific">Caenorhabditis briggsae</name>
    <dbReference type="NCBI Taxonomy" id="6238"/>
    <lineage>
        <taxon>Eukaryota</taxon>
        <taxon>Metazoa</taxon>
        <taxon>Ecdysozoa</taxon>
        <taxon>Nematoda</taxon>
        <taxon>Chromadorea</taxon>
        <taxon>Rhabditida</taxon>
        <taxon>Rhabditina</taxon>
        <taxon>Rhabditomorpha</taxon>
        <taxon>Rhabditoidea</taxon>
        <taxon>Rhabditidae</taxon>
        <taxon>Peloderinae</taxon>
        <taxon>Caenorhabditis</taxon>
    </lineage>
</organism>
<name>A0AAE9ETN8_CAEBR</name>
<feature type="domain" description="Cyclin-like" evidence="3">
    <location>
        <begin position="157"/>
        <end position="244"/>
    </location>
</feature>
<evidence type="ECO:0000313" key="5">
    <source>
        <dbReference type="EMBL" id="ULT94295.1"/>
    </source>
</evidence>
<evidence type="ECO:0000259" key="4">
    <source>
        <dbReference type="SMART" id="SM01332"/>
    </source>
</evidence>
<dbReference type="EMBL" id="CP092623">
    <property type="protein sequence ID" value="UMM27527.1"/>
    <property type="molecule type" value="Genomic_DNA"/>
</dbReference>
<dbReference type="InterPro" id="IPR036915">
    <property type="entry name" value="Cyclin-like_sf"/>
</dbReference>
<dbReference type="InterPro" id="IPR006671">
    <property type="entry name" value="Cyclin_N"/>
</dbReference>
<dbReference type="Proteomes" id="UP000827892">
    <property type="component" value="Chromosome IV"/>
</dbReference>
<gene>
    <name evidence="5" type="ORF">L3Y34_003638</name>
    <name evidence="6" type="ORF">L5515_010788</name>
</gene>
<evidence type="ECO:0000256" key="2">
    <source>
        <dbReference type="RuleBase" id="RU000383"/>
    </source>
</evidence>
<dbReference type="Pfam" id="PF02984">
    <property type="entry name" value="Cyclin_C"/>
    <property type="match status" value="1"/>
</dbReference>
<dbReference type="SMART" id="SM01332">
    <property type="entry name" value="Cyclin_C"/>
    <property type="match status" value="1"/>
</dbReference>
<dbReference type="SUPFAM" id="SSF47954">
    <property type="entry name" value="Cyclin-like"/>
    <property type="match status" value="2"/>
</dbReference>
<keyword evidence="1 2" id="KW-0195">Cyclin</keyword>
<dbReference type="PANTHER" id="PTHR10177">
    <property type="entry name" value="CYCLINS"/>
    <property type="match status" value="1"/>
</dbReference>
<dbReference type="InterPro" id="IPR039361">
    <property type="entry name" value="Cyclin"/>
</dbReference>
<dbReference type="InterPro" id="IPR013763">
    <property type="entry name" value="Cyclin-like_dom"/>
</dbReference>
<evidence type="ECO:0000313" key="6">
    <source>
        <dbReference type="EMBL" id="UMM27527.1"/>
    </source>
</evidence>
<feature type="domain" description="Cyclin C-terminal" evidence="4">
    <location>
        <begin position="253"/>
        <end position="383"/>
    </location>
</feature>
<evidence type="ECO:0000313" key="7">
    <source>
        <dbReference type="Proteomes" id="UP000827892"/>
    </source>
</evidence>
<dbReference type="Pfam" id="PF00134">
    <property type="entry name" value="Cyclin_N"/>
    <property type="match status" value="1"/>
</dbReference>
<protein>
    <submittedName>
        <fullName evidence="6">Uncharacterized protein</fullName>
    </submittedName>
</protein>
<dbReference type="InterPro" id="IPR004367">
    <property type="entry name" value="Cyclin_C-dom"/>
</dbReference>
<sequence length="397" mass="44692">MNRRKAGAPPNFLTRTSLETLLTNSESPSFVVFRKTSESTRYEQPEQDLTGLIIRDGQKRQKPISPIAPASPTYPAAKRVKNETVFNDFHSHIKLNETRLKAVAGANVDIYEMYAGLCKSVVPIPVPHSLLQPPDNDTSTESVTNNTVCSIEDRKRALLQVFSRRFKLNISDETLHLGAALLDKCLDLMAVDKEKLEELAAVTLIVASKIEDVACLTIGNVIEFELVKNRSIAMIASLERFVLASLAFNVTIPTPFNFATYLLLHLHASQTTIYSTYYFLELSLLYVHNRCFSSDVVAYSATCLAVCMEANTGTSEARVLRDTELKLRIFADKDYHTKREQSREIMRTLSDLFLVASDEKHAIFREYSSSRRDYVAMRRLAPDLLETLRVNSPSLIS</sequence>
<keyword evidence="8" id="KW-1185">Reference proteome</keyword>
<evidence type="ECO:0000313" key="8">
    <source>
        <dbReference type="Proteomes" id="UP000829354"/>
    </source>
</evidence>
<reference evidence="5 7" key="2">
    <citation type="submission" date="2022-05" db="EMBL/GenBank/DDBJ databases">
        <title>Chromosome-level reference genomes for two strains of Caenorhabditis briggsae: an improved platform for comparative genomics.</title>
        <authorList>
            <person name="Stevens L."/>
            <person name="Andersen E.C."/>
        </authorList>
    </citation>
    <scope>NUCLEOTIDE SEQUENCE [LARGE SCALE GENOMIC DNA]</scope>
    <source>
        <strain evidence="5">QX1410_ONT</strain>
        <tissue evidence="5">Whole-organism</tissue>
    </source>
</reference>